<protein>
    <submittedName>
        <fullName evidence="2">Uncharacterized protein</fullName>
    </submittedName>
</protein>
<feature type="compositionally biased region" description="Low complexity" evidence="1">
    <location>
        <begin position="1120"/>
        <end position="1136"/>
    </location>
</feature>
<feature type="compositionally biased region" description="Polar residues" evidence="1">
    <location>
        <begin position="298"/>
        <end position="315"/>
    </location>
</feature>
<feature type="compositionally biased region" description="Basic and acidic residues" evidence="1">
    <location>
        <begin position="146"/>
        <end position="156"/>
    </location>
</feature>
<dbReference type="EMBL" id="GL535743">
    <property type="protein sequence ID" value="EFQ89431.1"/>
    <property type="molecule type" value="Genomic_DNA"/>
</dbReference>
<feature type="compositionally biased region" description="Low complexity" evidence="1">
    <location>
        <begin position="234"/>
        <end position="247"/>
    </location>
</feature>
<feature type="compositionally biased region" description="Polar residues" evidence="1">
    <location>
        <begin position="327"/>
        <end position="348"/>
    </location>
</feature>
<gene>
    <name evidence="2" type="ORF">PTT_14304</name>
</gene>
<feature type="region of interest" description="Disordered" evidence="1">
    <location>
        <begin position="1073"/>
        <end position="1147"/>
    </location>
</feature>
<feature type="compositionally biased region" description="Basic and acidic residues" evidence="1">
    <location>
        <begin position="165"/>
        <end position="175"/>
    </location>
</feature>
<feature type="region of interest" description="Disordered" evidence="1">
    <location>
        <begin position="146"/>
        <end position="358"/>
    </location>
</feature>
<evidence type="ECO:0000256" key="1">
    <source>
        <dbReference type="SAM" id="MobiDB-lite"/>
    </source>
</evidence>
<feature type="compositionally biased region" description="Basic and acidic residues" evidence="1">
    <location>
        <begin position="189"/>
        <end position="198"/>
    </location>
</feature>
<feature type="region of interest" description="Disordered" evidence="1">
    <location>
        <begin position="61"/>
        <end position="82"/>
    </location>
</feature>
<accession>E3RXX3</accession>
<dbReference type="eggNOG" id="ENOG502SRDH">
    <property type="taxonomic scope" value="Eukaryota"/>
</dbReference>
<keyword evidence="3" id="KW-1185">Reference proteome</keyword>
<dbReference type="AlphaFoldDB" id="E3RXX3"/>
<feature type="compositionally biased region" description="Polar residues" evidence="1">
    <location>
        <begin position="269"/>
        <end position="279"/>
    </location>
</feature>
<feature type="compositionally biased region" description="Basic and acidic residues" evidence="1">
    <location>
        <begin position="1107"/>
        <end position="1119"/>
    </location>
</feature>
<dbReference type="KEGG" id="pte:PTT_14304"/>
<sequence length="1173" mass="131220">MDIDSVNRVKARKISLCIPFSLRRPTSFIMTWWRRDATVSPIHRYAQRLLRSHESTLRTRYFSRTPSKSAQHEDDGNTKRPVGMSNLEWVQLQHYQRWRKRLMDDPYQAIFGASNAMLSGKGLKDWEWIGKSLPKWMLREMETHDTTAHLDPDKDNATQLKHPKRVEIRDKESVPSKENVSHFPQPTFREIRLDREDSSGVVSPSDLRRPREEPYIVPEPTFNTEDSSKDHQNPTSSQPTPPKSSESFSNYITKTRSDASTKLKKTSIPELTNKPTFMNQFLMDSPQQEGPIIKDPTRTSTWRETALQRRSSPNITAKPDTQPEILTRSSNQFPRVVSSDQDTQWSTERATERLSPKSSVELEVTVAPKSVEPDAEVFPATNTKNDGTSPSRSTSRILSQLPEDDIDLLSAADIRASMGARKGKIISEEQKKVERLHLEKSFVDAHNTRDGIDPMIESNVINDQLVRRLERQMQNPQQPEQPKQPSDSLPAAQFETVSTEDQGLAKNSTERPISWLEQGGAVFSSLFWQDPTLEADAEKTRLYCEKVLARVRKGRTTMKQVIEDLKSDVPASKPLLKRMKTDEDLLDAAINALWQRAITGKIPSLTPKKLKGMHPRRLRVENTDKDLKKAYATLDEISNSDAVKNASPALKRRLAIAVEITQKNAHLTRYLIWSLQARLEDPGIERTLSPNYKVVVNSLLTLRDTQMALARLLERAMLLYGVSPQTIEDIDKLSQSNTVETPNEHNQVIPQDLSPGLNEADKAQLRARIAAEERLANEIDAQKSAMRGLSDDGYARVPKAIASKSFEERGPLAHSLFRPFGPVLESLETEKPVRSEARRAEEALQKSNDDELIAEVKSAYEDNYGPITVGHRQPAELAAEAKVSQGPDVRRFDMLKDDPTTIPESSARVIVSSPSDMTHPQDVAVVEVTQEVSQDLPVDTQAISAVESAKAALEINEMSDKSDSEAPAQPASCPSIATLPTHYTILIHDPETGKLSLTTSTSEPPRDTSPVVPLHQALATLDQPAKFIPHITDGLEIVTAKRDMLILRNALNPATSTKSFETVKSSSAMEEAQEAENAMERDNINPIDGTTRLSPTGYVSPAESQEQLEREFAERRLAAERLSSGEGAEQEQQQNEQKSKSRKKTRRGAGVVKTAIWAAAACYVVGVVGEIAS</sequence>
<name>E3RXX3_PYRTT</name>
<dbReference type="Proteomes" id="UP000001067">
    <property type="component" value="Unassembled WGS sequence"/>
</dbReference>
<feature type="compositionally biased region" description="Polar residues" evidence="1">
    <location>
        <begin position="380"/>
        <end position="395"/>
    </location>
</feature>
<dbReference type="HOGENOM" id="CLU_278613_0_0_1"/>
<organism evidence="3">
    <name type="scientific">Pyrenophora teres f. teres (strain 0-1)</name>
    <name type="common">Barley net blotch fungus</name>
    <name type="synonym">Drechslera teres f. teres</name>
    <dbReference type="NCBI Taxonomy" id="861557"/>
    <lineage>
        <taxon>Eukaryota</taxon>
        <taxon>Fungi</taxon>
        <taxon>Dikarya</taxon>
        <taxon>Ascomycota</taxon>
        <taxon>Pezizomycotina</taxon>
        <taxon>Dothideomycetes</taxon>
        <taxon>Pleosporomycetidae</taxon>
        <taxon>Pleosporales</taxon>
        <taxon>Pleosporineae</taxon>
        <taxon>Pleosporaceae</taxon>
        <taxon>Pyrenophora</taxon>
    </lineage>
</organism>
<proteinExistence type="predicted"/>
<dbReference type="OrthoDB" id="3946750at2759"/>
<reference evidence="2 3" key="1">
    <citation type="journal article" date="2010" name="Genome Biol.">
        <title>A first genome assembly of the barley fungal pathogen Pyrenophora teres f. teres.</title>
        <authorList>
            <person name="Ellwood S.R."/>
            <person name="Liu Z."/>
            <person name="Syme R.A."/>
            <person name="Lai Z."/>
            <person name="Hane J.K."/>
            <person name="Keiper F."/>
            <person name="Moffat C.S."/>
            <person name="Oliver R.P."/>
            <person name="Friesen T.L."/>
        </authorList>
    </citation>
    <scope>NUCLEOTIDE SEQUENCE [LARGE SCALE GENOMIC DNA]</scope>
    <source>
        <strain evidence="2 3">0-1</strain>
    </source>
</reference>
<evidence type="ECO:0000313" key="2">
    <source>
        <dbReference type="EMBL" id="EFQ89431.1"/>
    </source>
</evidence>
<feature type="region of interest" description="Disordered" evidence="1">
    <location>
        <begin position="374"/>
        <end position="395"/>
    </location>
</feature>
<evidence type="ECO:0000313" key="3">
    <source>
        <dbReference type="Proteomes" id="UP000001067"/>
    </source>
</evidence>